<gene>
    <name evidence="10" type="ORF">C0Q70_19462</name>
</gene>
<feature type="compositionally biased region" description="Basic residues" evidence="7">
    <location>
        <begin position="648"/>
        <end position="657"/>
    </location>
</feature>
<keyword evidence="4" id="KW-0808">Transferase</keyword>
<dbReference type="InterPro" id="IPR002058">
    <property type="entry name" value="PAP_assoc"/>
</dbReference>
<comment type="caution">
    <text evidence="10">The sequence shown here is derived from an EMBL/GenBank/DDBJ whole genome shotgun (WGS) entry which is preliminary data.</text>
</comment>
<feature type="compositionally biased region" description="Low complexity" evidence="7">
    <location>
        <begin position="422"/>
        <end position="443"/>
    </location>
</feature>
<feature type="compositionally biased region" description="Basic residues" evidence="7">
    <location>
        <begin position="464"/>
        <end position="473"/>
    </location>
</feature>
<protein>
    <recommendedName>
        <fullName evidence="3">polynucleotide adenylyltransferase</fullName>
        <ecNumber evidence="3">2.7.7.19</ecNumber>
    </recommendedName>
</protein>
<feature type="domain" description="Poly(A) RNA polymerase mitochondrial-like central palm" evidence="9">
    <location>
        <begin position="23"/>
        <end position="158"/>
    </location>
</feature>
<evidence type="ECO:0000256" key="1">
    <source>
        <dbReference type="ARBA" id="ARBA00001936"/>
    </source>
</evidence>
<dbReference type="Pfam" id="PF22600">
    <property type="entry name" value="MTPAP-like_central"/>
    <property type="match status" value="1"/>
</dbReference>
<comment type="similarity">
    <text evidence="2">Belongs to the DNA polymerase type-B-like family.</text>
</comment>
<proteinExistence type="inferred from homology"/>
<name>A0A2T7NJE2_POMCA</name>
<dbReference type="EMBL" id="PZQS01000012">
    <property type="protein sequence ID" value="PVD21290.1"/>
    <property type="molecule type" value="Genomic_DNA"/>
</dbReference>
<evidence type="ECO:0000256" key="4">
    <source>
        <dbReference type="ARBA" id="ARBA00022679"/>
    </source>
</evidence>
<evidence type="ECO:0000256" key="7">
    <source>
        <dbReference type="SAM" id="MobiDB-lite"/>
    </source>
</evidence>
<dbReference type="GO" id="GO:0043634">
    <property type="term" value="P:polyadenylation-dependent ncRNA catabolic process"/>
    <property type="evidence" value="ECO:0007669"/>
    <property type="project" value="TreeGrafter"/>
</dbReference>
<evidence type="ECO:0000313" key="10">
    <source>
        <dbReference type="EMBL" id="PVD21290.1"/>
    </source>
</evidence>
<feature type="compositionally biased region" description="Basic residues" evidence="7">
    <location>
        <begin position="555"/>
        <end position="567"/>
    </location>
</feature>
<dbReference type="PANTHER" id="PTHR23092:SF15">
    <property type="entry name" value="INACTIVE NON-CANONICAL POLY(A) RNA POLYMERASE PROTEIN TRF4-2-RELATED"/>
    <property type="match status" value="1"/>
</dbReference>
<dbReference type="FunFam" id="3.30.460.10:FF:000006">
    <property type="entry name" value="non-canonical poly(A) RNA polymerase PAPD5"/>
    <property type="match status" value="1"/>
</dbReference>
<dbReference type="AlphaFoldDB" id="A0A2T7NJE2"/>
<feature type="domain" description="PAP-associated" evidence="8">
    <location>
        <begin position="215"/>
        <end position="275"/>
    </location>
</feature>
<feature type="compositionally biased region" description="Polar residues" evidence="7">
    <location>
        <begin position="633"/>
        <end position="643"/>
    </location>
</feature>
<evidence type="ECO:0000256" key="2">
    <source>
        <dbReference type="ARBA" id="ARBA00008593"/>
    </source>
</evidence>
<feature type="compositionally biased region" description="Low complexity" evidence="7">
    <location>
        <begin position="521"/>
        <end position="547"/>
    </location>
</feature>
<keyword evidence="6" id="KW-0460">Magnesium</keyword>
<evidence type="ECO:0000256" key="6">
    <source>
        <dbReference type="ARBA" id="ARBA00022842"/>
    </source>
</evidence>
<dbReference type="Gene3D" id="1.10.1410.10">
    <property type="match status" value="1"/>
</dbReference>
<dbReference type="GO" id="GO:0031499">
    <property type="term" value="C:TRAMP complex"/>
    <property type="evidence" value="ECO:0007669"/>
    <property type="project" value="TreeGrafter"/>
</dbReference>
<dbReference type="OrthoDB" id="273917at2759"/>
<evidence type="ECO:0000259" key="9">
    <source>
        <dbReference type="Pfam" id="PF22600"/>
    </source>
</evidence>
<dbReference type="Pfam" id="PF03828">
    <property type="entry name" value="PAP_assoc"/>
    <property type="match status" value="1"/>
</dbReference>
<dbReference type="PANTHER" id="PTHR23092">
    <property type="entry name" value="POLY(A) RNA POLYMERASE"/>
    <property type="match status" value="1"/>
</dbReference>
<dbReference type="CDD" id="cd05402">
    <property type="entry name" value="NT_PAP_TUTase"/>
    <property type="match status" value="1"/>
</dbReference>
<dbReference type="InterPro" id="IPR045862">
    <property type="entry name" value="Trf4-like"/>
</dbReference>
<dbReference type="SUPFAM" id="SSF81631">
    <property type="entry name" value="PAP/OAS1 substrate-binding domain"/>
    <property type="match status" value="1"/>
</dbReference>
<dbReference type="STRING" id="400727.A0A2T7NJE2"/>
<dbReference type="GO" id="GO:0005730">
    <property type="term" value="C:nucleolus"/>
    <property type="evidence" value="ECO:0007669"/>
    <property type="project" value="TreeGrafter"/>
</dbReference>
<evidence type="ECO:0000256" key="5">
    <source>
        <dbReference type="ARBA" id="ARBA00022723"/>
    </source>
</evidence>
<feature type="region of interest" description="Disordered" evidence="7">
    <location>
        <begin position="385"/>
        <end position="581"/>
    </location>
</feature>
<dbReference type="GO" id="GO:0031123">
    <property type="term" value="P:RNA 3'-end processing"/>
    <property type="evidence" value="ECO:0007669"/>
    <property type="project" value="TreeGrafter"/>
</dbReference>
<dbReference type="Gene3D" id="3.30.460.10">
    <property type="entry name" value="Beta Polymerase, domain 2"/>
    <property type="match status" value="1"/>
</dbReference>
<keyword evidence="11" id="KW-1185">Reference proteome</keyword>
<dbReference type="SUPFAM" id="SSF81301">
    <property type="entry name" value="Nucleotidyltransferase"/>
    <property type="match status" value="1"/>
</dbReference>
<feature type="compositionally biased region" description="Low complexity" evidence="7">
    <location>
        <begin position="568"/>
        <end position="577"/>
    </location>
</feature>
<evidence type="ECO:0000256" key="3">
    <source>
        <dbReference type="ARBA" id="ARBA00012388"/>
    </source>
</evidence>
<dbReference type="InterPro" id="IPR043519">
    <property type="entry name" value="NT_sf"/>
</dbReference>
<feature type="region of interest" description="Disordered" evidence="7">
    <location>
        <begin position="618"/>
        <end position="667"/>
    </location>
</feature>
<dbReference type="InterPro" id="IPR054708">
    <property type="entry name" value="MTPAP-like_central"/>
</dbReference>
<comment type="cofactor">
    <cofactor evidence="1">
        <name>Mn(2+)</name>
        <dbReference type="ChEBI" id="CHEBI:29035"/>
    </cofactor>
</comment>
<feature type="compositionally biased region" description="Low complexity" evidence="7">
    <location>
        <begin position="392"/>
        <end position="403"/>
    </location>
</feature>
<dbReference type="FunFam" id="1.10.1410.10:FF:000003">
    <property type="entry name" value="non-canonical poly(A) RNA polymerase PAPD7"/>
    <property type="match status" value="1"/>
</dbReference>
<dbReference type="GO" id="GO:0003729">
    <property type="term" value="F:mRNA binding"/>
    <property type="evidence" value="ECO:0007669"/>
    <property type="project" value="TreeGrafter"/>
</dbReference>
<keyword evidence="5" id="KW-0479">Metal-binding</keyword>
<dbReference type="EC" id="2.7.7.19" evidence="3"/>
<evidence type="ECO:0000313" key="11">
    <source>
        <dbReference type="Proteomes" id="UP000245119"/>
    </source>
</evidence>
<dbReference type="Proteomes" id="UP000245119">
    <property type="component" value="Linkage Group LG12"/>
</dbReference>
<dbReference type="GO" id="GO:0046872">
    <property type="term" value="F:metal ion binding"/>
    <property type="evidence" value="ECO:0007669"/>
    <property type="project" value="UniProtKB-KW"/>
</dbReference>
<feature type="compositionally biased region" description="Low complexity" evidence="7">
    <location>
        <begin position="474"/>
        <end position="492"/>
    </location>
</feature>
<organism evidence="10 11">
    <name type="scientific">Pomacea canaliculata</name>
    <name type="common">Golden apple snail</name>
    <dbReference type="NCBI Taxonomy" id="400727"/>
    <lineage>
        <taxon>Eukaryota</taxon>
        <taxon>Metazoa</taxon>
        <taxon>Spiralia</taxon>
        <taxon>Lophotrochozoa</taxon>
        <taxon>Mollusca</taxon>
        <taxon>Gastropoda</taxon>
        <taxon>Caenogastropoda</taxon>
        <taxon>Architaenioglossa</taxon>
        <taxon>Ampullarioidea</taxon>
        <taxon>Ampullariidae</taxon>
        <taxon>Pomacea</taxon>
    </lineage>
</organism>
<accession>A0A2T7NJE2</accession>
<evidence type="ECO:0000259" key="8">
    <source>
        <dbReference type="Pfam" id="PF03828"/>
    </source>
</evidence>
<sequence length="667" mass="73367">MGHKHADTLALILQGGRNVLMSLHEEIKDFFQYMSPQPEEARMRNEVVGRIEAVIKELWPEAKVEIFGSFRTDLYLPTSDIDLVVFGQWKNLPLWTLQDALLKRKIVENEKIKVLDKASVPIVKMTDAATEVKVDISFNMDHNNANGVESARLIQKFLQDYPNLKYLVLVLKQFLLQRDMNEVFTGGISSYSLTLLAISFLQLHPRLDAATPQANLGVLLIEFFELYGRNFNYMRTGIRIKDGGAYVPKEEITKEMENGHRPSLLCIEDPLNPGNDIGRSSYGAMHVKQAFEYAFLVLSQAMAPYNAHLLKGNQSILGRIVRVTDEVVQYREWVKENFPVSPLHTYVSVATSNSNCNSSVVESQVSHNHKTTTSASDSSLAASQKAVLHGASSRSSSADTYSSRNQVGSDVVMEEGSAPLADSENSDSGGNSSGYKSSASSSASPPPSDSSDSDSESVANSVTHSHHHHHSARGHGASTKVQSQASHSAVASMGPMIRSREVHKAVSQRTGPNPARSRDASNSSVGSNRSYSYSTAATRPSPSFSALGSGGFSHHSAHGHPHHHHHQQQQQQQQQQPTLGASVDHYSTTREVRHSTTYNASGGGHPKGFHGQMQSKIYHSNERKKRNTGGSGKNNVNNSLNTGSHINNHSRPHHHRRESSQNNNSHR</sequence>
<dbReference type="GO" id="GO:1990817">
    <property type="term" value="F:poly(A) RNA polymerase activity"/>
    <property type="evidence" value="ECO:0007669"/>
    <property type="project" value="UniProtKB-EC"/>
</dbReference>
<reference evidence="10 11" key="1">
    <citation type="submission" date="2018-04" db="EMBL/GenBank/DDBJ databases">
        <title>The genome of golden apple snail Pomacea canaliculata provides insight into stress tolerance and invasive adaptation.</title>
        <authorList>
            <person name="Liu C."/>
            <person name="Liu B."/>
            <person name="Ren Y."/>
            <person name="Zhang Y."/>
            <person name="Wang H."/>
            <person name="Li S."/>
            <person name="Jiang F."/>
            <person name="Yin L."/>
            <person name="Zhang G."/>
            <person name="Qian W."/>
            <person name="Fan W."/>
        </authorList>
    </citation>
    <scope>NUCLEOTIDE SEQUENCE [LARGE SCALE GENOMIC DNA]</scope>
    <source>
        <strain evidence="10">SZHN2017</strain>
        <tissue evidence="10">Muscle</tissue>
    </source>
</reference>